<keyword evidence="3 4" id="KW-0413">Isomerase</keyword>
<evidence type="ECO:0000256" key="4">
    <source>
        <dbReference type="PIRNR" id="PIRNR016020"/>
    </source>
</evidence>
<sequence>MTPTAITTDRWCGLDVVRLQIGGAQVTVSHWGAHVLSWIPTDGIERLYLSPKNPGDGVTPIRGGIPVIFPQWADQGPRTRHGFARRVLWQMTEQKQDPAFVFATWRLTPDALPASYRDEIPSGWWAEVTVMLSPDRLDVELAVGNDGSTPLSFTGGLHTYLATPELELSQLSGLYGLTYQDANAQWQAVKETAPELVVDRAVNRVYPAPTRALLWKSGKVATGIDQAGFANLVVWNPGEHHNLADLPADGFRRFLCVEAAQLTAPITLDPRAEWAGRQSLVALPSL</sequence>
<evidence type="ECO:0000313" key="6">
    <source>
        <dbReference type="EMBL" id="BBD77164.1"/>
    </source>
</evidence>
<dbReference type="InterPro" id="IPR011013">
    <property type="entry name" value="Gal_mutarotase_sf_dom"/>
</dbReference>
<dbReference type="InterPro" id="IPR008183">
    <property type="entry name" value="Aldose_1/G6P_1-epimerase"/>
</dbReference>
<protein>
    <recommendedName>
        <fullName evidence="4">Putative glucose-6-phosphate 1-epimerase</fullName>
        <ecNumber evidence="4">5.1.3.15</ecNumber>
    </recommendedName>
</protein>
<comment type="similarity">
    <text evidence="2 4">Belongs to the glucose-6-phosphate 1-epimerase family.</text>
</comment>
<dbReference type="InterPro" id="IPR025532">
    <property type="entry name" value="G6P_1-epimerase"/>
</dbReference>
<comment type="catalytic activity">
    <reaction evidence="1">
        <text>alpha-D-glucose 6-phosphate = beta-D-glucose 6-phosphate</text>
        <dbReference type="Rhea" id="RHEA:16249"/>
        <dbReference type="ChEBI" id="CHEBI:58225"/>
        <dbReference type="ChEBI" id="CHEBI:58247"/>
        <dbReference type="EC" id="5.1.3.15"/>
    </reaction>
</comment>
<dbReference type="Gene3D" id="2.70.98.10">
    <property type="match status" value="1"/>
</dbReference>
<feature type="active site" evidence="5">
    <location>
        <position position="158"/>
    </location>
</feature>
<name>A0A2Z6DXE8_HYDTE</name>
<evidence type="ECO:0000256" key="3">
    <source>
        <dbReference type="ARBA" id="ARBA00023235"/>
    </source>
</evidence>
<dbReference type="OrthoDB" id="9790727at2"/>
<dbReference type="EC" id="5.1.3.15" evidence="4"/>
<dbReference type="PANTHER" id="PTHR11122:SF13">
    <property type="entry name" value="GLUCOSE-6-PHOSPHATE 1-EPIMERASE"/>
    <property type="match status" value="1"/>
</dbReference>
<dbReference type="PIRSF" id="PIRSF016020">
    <property type="entry name" value="PHexose_mutarotase"/>
    <property type="match status" value="1"/>
</dbReference>
<evidence type="ECO:0000256" key="1">
    <source>
        <dbReference type="ARBA" id="ARBA00001096"/>
    </source>
</evidence>
<dbReference type="PANTHER" id="PTHR11122">
    <property type="entry name" value="APOSPORY-ASSOCIATED PROTEIN C-RELATED"/>
    <property type="match status" value="1"/>
</dbReference>
<evidence type="ECO:0000256" key="2">
    <source>
        <dbReference type="ARBA" id="ARBA00005866"/>
    </source>
</evidence>
<dbReference type="GO" id="GO:0030246">
    <property type="term" value="F:carbohydrate binding"/>
    <property type="evidence" value="ECO:0007669"/>
    <property type="project" value="UniProtKB-UniRule"/>
</dbReference>
<dbReference type="AlphaFoldDB" id="A0A2Z6DXE8"/>
<keyword evidence="7" id="KW-1185">Reference proteome</keyword>
<evidence type="ECO:0000256" key="5">
    <source>
        <dbReference type="PIRSR" id="PIRSR016020-1"/>
    </source>
</evidence>
<dbReference type="SUPFAM" id="SSF74650">
    <property type="entry name" value="Galactose mutarotase-like"/>
    <property type="match status" value="1"/>
</dbReference>
<dbReference type="RefSeq" id="WP_119334924.1">
    <property type="nucleotide sequence ID" value="NZ_AP018558.1"/>
</dbReference>
<proteinExistence type="inferred from homology"/>
<dbReference type="EMBL" id="AP018558">
    <property type="protein sequence ID" value="BBD77164.1"/>
    <property type="molecule type" value="Genomic_DNA"/>
</dbReference>
<dbReference type="GO" id="GO:0047938">
    <property type="term" value="F:glucose-6-phosphate 1-epimerase activity"/>
    <property type="evidence" value="ECO:0007669"/>
    <property type="project" value="UniProtKB-UniRule"/>
</dbReference>
<feature type="active site" evidence="5">
    <location>
        <position position="258"/>
    </location>
</feature>
<gene>
    <name evidence="6" type="ORF">HPTL_0896</name>
</gene>
<dbReference type="KEGG" id="htl:HPTL_0896"/>
<dbReference type="GO" id="GO:0005975">
    <property type="term" value="P:carbohydrate metabolic process"/>
    <property type="evidence" value="ECO:0007669"/>
    <property type="project" value="InterPro"/>
</dbReference>
<dbReference type="Proteomes" id="UP000262004">
    <property type="component" value="Chromosome"/>
</dbReference>
<evidence type="ECO:0000313" key="7">
    <source>
        <dbReference type="Proteomes" id="UP000262004"/>
    </source>
</evidence>
<accession>A0A2Z6DXE8</accession>
<dbReference type="InterPro" id="IPR014718">
    <property type="entry name" value="GH-type_carb-bd"/>
</dbReference>
<dbReference type="Pfam" id="PF01263">
    <property type="entry name" value="Aldose_epim"/>
    <property type="match status" value="1"/>
</dbReference>
<dbReference type="GO" id="GO:0005737">
    <property type="term" value="C:cytoplasm"/>
    <property type="evidence" value="ECO:0007669"/>
    <property type="project" value="TreeGrafter"/>
</dbReference>
<reference evidence="6 7" key="1">
    <citation type="submission" date="2018-04" db="EMBL/GenBank/DDBJ databases">
        <title>Complete genome sequence of Hydrogenophilus thermoluteolus TH-1.</title>
        <authorList>
            <person name="Arai H."/>
        </authorList>
    </citation>
    <scope>NUCLEOTIDE SEQUENCE [LARGE SCALE GENOMIC DNA]</scope>
    <source>
        <strain evidence="6 7">TH-1</strain>
    </source>
</reference>
<organism evidence="6 7">
    <name type="scientific">Hydrogenophilus thermoluteolus</name>
    <name type="common">Pseudomonas hydrogenothermophila</name>
    <dbReference type="NCBI Taxonomy" id="297"/>
    <lineage>
        <taxon>Bacteria</taxon>
        <taxon>Pseudomonadati</taxon>
        <taxon>Pseudomonadota</taxon>
        <taxon>Hydrogenophilia</taxon>
        <taxon>Hydrogenophilales</taxon>
        <taxon>Hydrogenophilaceae</taxon>
        <taxon>Hydrogenophilus</taxon>
    </lineage>
</organism>